<proteinExistence type="inferred from homology"/>
<evidence type="ECO:0000313" key="4">
    <source>
        <dbReference type="EMBL" id="CAG9293319.1"/>
    </source>
</evidence>
<feature type="region of interest" description="Disordered" evidence="2">
    <location>
        <begin position="317"/>
        <end position="356"/>
    </location>
</feature>
<dbReference type="InterPro" id="IPR036770">
    <property type="entry name" value="Ankyrin_rpt-contain_sf"/>
</dbReference>
<comment type="similarity">
    <text evidence="1">Belongs to the IWR1/SLC7A6OS family.</text>
</comment>
<dbReference type="Pfam" id="PF08574">
    <property type="entry name" value="Iwr1"/>
    <property type="match status" value="1"/>
</dbReference>
<protein>
    <recommendedName>
        <fullName evidence="3">Transcription factor Iwr1 domain-containing protein</fullName>
    </recommendedName>
</protein>
<gene>
    <name evidence="4" type="ORF">PTTT1_LOCUS51162</name>
</gene>
<feature type="domain" description="Transcription factor Iwr1" evidence="3">
    <location>
        <begin position="260"/>
        <end position="343"/>
    </location>
</feature>
<dbReference type="InterPro" id="IPR013883">
    <property type="entry name" value="TF_Iwr1_dom"/>
</dbReference>
<dbReference type="AlphaFoldDB" id="A0A8J9SFM9"/>
<name>A0A8J9SFM9_PHATR</name>
<sequence length="407" mass="45792">MAEEQTYLRVRRRRNAGTALTMIRLEGIEDSRKRDRTDDEAIQDLTASLSLQHDEAQPRKLRKRSTVWRRLDSTSTESEEIDTKAKRRSFRVIDAILSDDEFTDLPLAAELQRHKRRRLKLVETTEDAPSLLKAQTSAPSVAKSLGYRVLDPLSRLVDDSLQSVHRGETTIQQHMNLILTDSRLMDQSWLEWCNDKYGNLLHSCAVWNEVQHATDLLSRNLDNMADTLDAEGRTPYQVAQLSGNTQMCAVLEAFGADHGNYVYDIYCMDDEPSLNTDAEAPDALIEEPIACSLFGGVGYWNEKGKLVLEIPAGIKGSATAQSNQDEEDSNDEYWMGNDYPDEDAWGESDSDSNDPCLPDVTYRRRIVCFGEDQNSSQSAHAGSDNGEDGFDAAYGIALQNDIDYEYG</sequence>
<reference evidence="4" key="1">
    <citation type="submission" date="2022-02" db="EMBL/GenBank/DDBJ databases">
        <authorList>
            <person name="Giguere J D."/>
        </authorList>
    </citation>
    <scope>NUCLEOTIDE SEQUENCE</scope>
    <source>
        <strain evidence="4">CCAP 1055/1</strain>
    </source>
</reference>
<organism evidence="4">
    <name type="scientific">Phaeodactylum tricornutum</name>
    <name type="common">Diatom</name>
    <dbReference type="NCBI Taxonomy" id="2850"/>
    <lineage>
        <taxon>Eukaryota</taxon>
        <taxon>Sar</taxon>
        <taxon>Stramenopiles</taxon>
        <taxon>Ochrophyta</taxon>
        <taxon>Bacillariophyta</taxon>
        <taxon>Bacillariophyceae</taxon>
        <taxon>Bacillariophycidae</taxon>
        <taxon>Naviculales</taxon>
        <taxon>Phaeodactylaceae</taxon>
        <taxon>Phaeodactylum</taxon>
    </lineage>
</organism>
<feature type="compositionally biased region" description="Acidic residues" evidence="2">
    <location>
        <begin position="339"/>
        <end position="352"/>
    </location>
</feature>
<dbReference type="SUPFAM" id="SSF48403">
    <property type="entry name" value="Ankyrin repeat"/>
    <property type="match status" value="1"/>
</dbReference>
<dbReference type="EMBL" id="OU594948">
    <property type="protein sequence ID" value="CAG9293319.1"/>
    <property type="molecule type" value="Genomic_DNA"/>
</dbReference>
<evidence type="ECO:0000256" key="2">
    <source>
        <dbReference type="SAM" id="MobiDB-lite"/>
    </source>
</evidence>
<dbReference type="Proteomes" id="UP000836788">
    <property type="component" value="Chromosome 7"/>
</dbReference>
<evidence type="ECO:0000259" key="3">
    <source>
        <dbReference type="Pfam" id="PF08574"/>
    </source>
</evidence>
<evidence type="ECO:0000256" key="1">
    <source>
        <dbReference type="ARBA" id="ARBA00010218"/>
    </source>
</evidence>
<accession>A0A8J9SFM9</accession>